<dbReference type="InterPro" id="IPR000157">
    <property type="entry name" value="TIR_dom"/>
</dbReference>
<dbReference type="InterPro" id="IPR058192">
    <property type="entry name" value="WHD_ROQ1-like"/>
</dbReference>
<dbReference type="Gene3D" id="1.10.8.430">
    <property type="entry name" value="Helical domain of apoptotic protease-activating factors"/>
    <property type="match status" value="1"/>
</dbReference>
<dbReference type="Gene3D" id="3.40.50.300">
    <property type="entry name" value="P-loop containing nucleotide triphosphate hydrolases"/>
    <property type="match status" value="1"/>
</dbReference>
<evidence type="ECO:0000256" key="4">
    <source>
        <dbReference type="SAM" id="MobiDB-lite"/>
    </source>
</evidence>
<dbReference type="PRINTS" id="PR00364">
    <property type="entry name" value="DISEASERSIST"/>
</dbReference>
<dbReference type="Proteomes" id="UP000827889">
    <property type="component" value="Chromosome 3"/>
</dbReference>
<feature type="region of interest" description="Disordered" evidence="4">
    <location>
        <begin position="1107"/>
        <end position="1135"/>
    </location>
</feature>
<evidence type="ECO:0000313" key="6">
    <source>
        <dbReference type="Proteomes" id="UP000827889"/>
    </source>
</evidence>
<dbReference type="InterPro" id="IPR036390">
    <property type="entry name" value="WH_DNA-bd_sf"/>
</dbReference>
<dbReference type="PANTHER" id="PTHR11017:SF292">
    <property type="entry name" value="AAA+ ATPASE DOMAIN-CONTAINING PROTEIN"/>
    <property type="match status" value="1"/>
</dbReference>
<dbReference type="GO" id="GO:0043531">
    <property type="term" value="F:ADP binding"/>
    <property type="evidence" value="ECO:0007669"/>
    <property type="project" value="InterPro"/>
</dbReference>
<dbReference type="SUPFAM" id="SSF46785">
    <property type="entry name" value="Winged helix' DNA-binding domain"/>
    <property type="match status" value="1"/>
</dbReference>
<dbReference type="InterPro" id="IPR042197">
    <property type="entry name" value="Apaf_helical"/>
</dbReference>
<dbReference type="PANTHER" id="PTHR11017">
    <property type="entry name" value="LEUCINE-RICH REPEAT-CONTAINING PROTEIN"/>
    <property type="match status" value="1"/>
</dbReference>
<feature type="domain" description="TIR" evidence="5">
    <location>
        <begin position="9"/>
        <end position="175"/>
    </location>
</feature>
<dbReference type="GO" id="GO:0007165">
    <property type="term" value="P:signal transduction"/>
    <property type="evidence" value="ECO:0007669"/>
    <property type="project" value="InterPro"/>
</dbReference>
<dbReference type="AlphaFoldDB" id="A0A8B8R384"/>
<dbReference type="InterPro" id="IPR058546">
    <property type="entry name" value="RPS4B/Roq1-like_LRR"/>
</dbReference>
<evidence type="ECO:0000256" key="1">
    <source>
        <dbReference type="ARBA" id="ARBA00022614"/>
    </source>
</evidence>
<keyword evidence="1" id="KW-0433">Leucine-rich repeat</keyword>
<dbReference type="PROSITE" id="PS50104">
    <property type="entry name" value="TIR"/>
    <property type="match status" value="1"/>
</dbReference>
<dbReference type="PROSITE" id="PS51450">
    <property type="entry name" value="LRR"/>
    <property type="match status" value="2"/>
</dbReference>
<gene>
    <name evidence="7" type="primary">LOC115757012</name>
</gene>
<organism evidence="6 7">
    <name type="scientific">Rhodamnia argentea</name>
    <dbReference type="NCBI Taxonomy" id="178133"/>
    <lineage>
        <taxon>Eukaryota</taxon>
        <taxon>Viridiplantae</taxon>
        <taxon>Streptophyta</taxon>
        <taxon>Embryophyta</taxon>
        <taxon>Tracheophyta</taxon>
        <taxon>Spermatophyta</taxon>
        <taxon>Magnoliopsida</taxon>
        <taxon>eudicotyledons</taxon>
        <taxon>Gunneridae</taxon>
        <taxon>Pentapetalae</taxon>
        <taxon>rosids</taxon>
        <taxon>malvids</taxon>
        <taxon>Myrtales</taxon>
        <taxon>Myrtaceae</taxon>
        <taxon>Myrtoideae</taxon>
        <taxon>Myrteae</taxon>
        <taxon>Australasian group</taxon>
        <taxon>Rhodamnia</taxon>
    </lineage>
</organism>
<evidence type="ECO:0000259" key="5">
    <source>
        <dbReference type="PROSITE" id="PS50104"/>
    </source>
</evidence>
<dbReference type="Pfam" id="PF01582">
    <property type="entry name" value="TIR"/>
    <property type="match status" value="1"/>
</dbReference>
<dbReference type="Pfam" id="PF23282">
    <property type="entry name" value="WHD_ROQ1"/>
    <property type="match status" value="1"/>
</dbReference>
<evidence type="ECO:0000313" key="7">
    <source>
        <dbReference type="RefSeq" id="XP_030552932.2"/>
    </source>
</evidence>
<dbReference type="Pfam" id="PF23286">
    <property type="entry name" value="LRR_13"/>
    <property type="match status" value="1"/>
</dbReference>
<sequence>MASSSKPVKVYHVFLSFRGTDVRDNFLRHLYAALDLKGIYTYVDSEELRKGEEIGPALTKAIEKSHMAVIIFSEDYASSSWCLEEAAKIMECREERGLMVFTVFYKVEPREVRTPRDKYRKAMDKHESKYGENSEEVKRWKKALSKASNLSGWELKDGDDSDHIQRIVKDVATSLGRTPLHVAKHPVGIDSRVVKLKSMLNLESQDGVLMMGLWGKGGIGKTTLAKAIYNDIFGKFDSSSFLADVRETSKECKDLVTLQEKLLSEILLRKEKLVVSSVDAGSELIRERLQHKKVLLVLDDVDDLRQLNALAGEGNWFGNGSRIIVTTRDKHLITCHAIDQVHVCEVKALEDCEARELLSNHAFSTHQKLEIRRDLVDGVLNHAGGLPLALEVLGSFLCGRREDVWESSLKKLSRIPNKTINDVLKISYDGLEENEKEIFLDIACFFKRRDTEYVKKVLNSCELEAVIGLEILIERSLINIEHEQLQMHDLIQSMGKDIVRLECRDDPGRRSRLWLLDDVVDVTSSDMGDCAVKAIVLEPPTPTEIYIDPDAFTKMRKLRLLILRNVHNSFQGPIYLPNELRWFRWAGCARPIPEFSPGRKKLVGLDMKECNMTVVPKQFKDFQQLKYLNFSECQSLFQMPDLSCTPNLEELDLQDCKNLVEAHDSIAYHDKLLVLNLSGCSELCVFPNVLKSKNLGVLDLDGCTKLEKFPDIPHKLEGLKELGLQGTAIKELPTSIENLVSLEGMHLSNCKNLVSLPSSIYKLQNIETLALGGCTNLIEFPKHEDSVDPHMKFGLSNLSWLDLSECNLSEVEFLENLSCFSSLTNLFLSENDITCLPTSINKRHQLRQLEVSNCRRLQGIPELPPFLSILRAEGCKSLQKNGEFTLNHNFFRRTSTMPLGQNRPSSVILFPGGEMPEWVFPVEDDFVSFMASANLYDKFIGFVLCVVLGNDEQQGEHSFEVVLHANDKSWAYNEKTFDALDSDHIWLHYRMSDWLRGRVDFGQNGESNVRFLLTMSSTNVRKWGFRIICKPLEDDLKAVLQDNQLMDPALLYEIGHESTDSEAESSHMHEDSSIETDLQKDLQDCQLSTDKHSQIVSKRNHKLILPQGMQTSAMSTANSTGRGEHGSVGLQLLLE</sequence>
<dbReference type="SUPFAM" id="SSF52058">
    <property type="entry name" value="L domain-like"/>
    <property type="match status" value="1"/>
</dbReference>
<keyword evidence="6" id="KW-1185">Reference proteome</keyword>
<dbReference type="InterPro" id="IPR002182">
    <property type="entry name" value="NB-ARC"/>
</dbReference>
<keyword evidence="3" id="KW-0611">Plant defense</keyword>
<dbReference type="InterPro" id="IPR044974">
    <property type="entry name" value="Disease_R_plants"/>
</dbReference>
<proteinExistence type="predicted"/>
<dbReference type="SUPFAM" id="SSF52540">
    <property type="entry name" value="P-loop containing nucleoside triphosphate hydrolases"/>
    <property type="match status" value="1"/>
</dbReference>
<dbReference type="Gene3D" id="3.80.10.10">
    <property type="entry name" value="Ribonuclease Inhibitor"/>
    <property type="match status" value="2"/>
</dbReference>
<keyword evidence="2" id="KW-0677">Repeat</keyword>
<dbReference type="Pfam" id="PF00931">
    <property type="entry name" value="NB-ARC"/>
    <property type="match status" value="1"/>
</dbReference>
<dbReference type="GeneID" id="115757012"/>
<dbReference type="InterPro" id="IPR035897">
    <property type="entry name" value="Toll_tir_struct_dom_sf"/>
</dbReference>
<dbReference type="RefSeq" id="XP_030552932.2">
    <property type="nucleotide sequence ID" value="XM_030697072.2"/>
</dbReference>
<dbReference type="InterPro" id="IPR027417">
    <property type="entry name" value="P-loop_NTPase"/>
</dbReference>
<accession>A0A8B8R384</accession>
<evidence type="ECO:0000256" key="3">
    <source>
        <dbReference type="ARBA" id="ARBA00022821"/>
    </source>
</evidence>
<dbReference type="GO" id="GO:0006952">
    <property type="term" value="P:defense response"/>
    <property type="evidence" value="ECO:0007669"/>
    <property type="project" value="UniProtKB-KW"/>
</dbReference>
<dbReference type="InterPro" id="IPR032675">
    <property type="entry name" value="LRR_dom_sf"/>
</dbReference>
<protein>
    <submittedName>
        <fullName evidence="7">TMV resistance protein N-like isoform X1</fullName>
    </submittedName>
</protein>
<dbReference type="SUPFAM" id="SSF52200">
    <property type="entry name" value="Toll/Interleukin receptor TIR domain"/>
    <property type="match status" value="1"/>
</dbReference>
<dbReference type="KEGG" id="rarg:115757012"/>
<name>A0A8B8R384_9MYRT</name>
<feature type="compositionally biased region" description="Polar residues" evidence="4">
    <location>
        <begin position="1108"/>
        <end position="1121"/>
    </location>
</feature>
<dbReference type="SMART" id="SM00255">
    <property type="entry name" value="TIR"/>
    <property type="match status" value="1"/>
</dbReference>
<dbReference type="InterPro" id="IPR001611">
    <property type="entry name" value="Leu-rich_rpt"/>
</dbReference>
<dbReference type="Gene3D" id="3.40.50.10140">
    <property type="entry name" value="Toll/interleukin-1 receptor homology (TIR) domain"/>
    <property type="match status" value="1"/>
</dbReference>
<reference evidence="7" key="1">
    <citation type="submission" date="2025-08" db="UniProtKB">
        <authorList>
            <consortium name="RefSeq"/>
        </authorList>
    </citation>
    <scope>IDENTIFICATION</scope>
    <source>
        <tissue evidence="7">Leaf</tissue>
    </source>
</reference>
<evidence type="ECO:0000256" key="2">
    <source>
        <dbReference type="ARBA" id="ARBA00022737"/>
    </source>
</evidence>